<feature type="compositionally biased region" description="Basic and acidic residues" evidence="1">
    <location>
        <begin position="559"/>
        <end position="571"/>
    </location>
</feature>
<name>G2QP50_THET4</name>
<sequence>MKRRFGFGIADLEWLHPDNFGNEPICCEALTNPDEVLCYGSDDEAYDSPAERRIRYEAQAERFLEGKPVFLLSASLRGPFDKASGWTNPWRSKSGTREKYNQRKPSSAPRRAAEEGECKAVLDSSNSRREASETKPTLPQHVYTPPRYMDEDTFHRVQSWRDKVIVESDLPPSSIQHSPQPEPTSAESRRATQHTNRRQSGLTLDTLDDGASELMSHTPRVYNNLEQDRSSETSRRKGTRAVACKPGQDLGLNRPRSGLPPSSTHLLERTDPLPHAAQHDEQLGRAARSNRTSAGGRDAPDTTAPTPQTRATSPTTDTPAASAPLGVGNATPSGALPERAASFVLPQVQATPRTDGSFRYRTKDARGKESSLDRSKLANASSAPNSPAQRQGSDGQTFPKRATGAGGDHSLHSAESGGDVPGNVETPKGAGVVQNREAATEVAEHGISGEGHEVEASVNVAHPPHEEGNEDGQGQAEDKDSAKTPSQIDGPTLVPSESLSGSEYDGGPSFGHFSAEKQSQDVISEVFGSSRRLLWPKTQRSTGGDSPRMLGIGSPRPQESMHSRHSSDCRRSMSVSSAALPQETVYLPHEDKTVHAAAEDCGSFIKTEPHSNGEVAADEVDPAVGTAKAQAENEVDDDAMSVTEQLQAGAQTGFSCESSSANHLQPTSSCPAPEIQSPWASDGPAPCLKSQGFQPQHEGGNKAADIRVTPPRTVQSPWCKTEDVVPGALDIPAPPPHLDLANTRLSSIASQALEQAVSQSPWVRGDSQMQLPEVRLFNPLSSPASSHVSPPADPLQDSVIPYNINNDDADMCSPPPYPPQPSTPETKQSGLPSPDFTLSVKSFRDFMTPSPAKRRRISAVTNEEHLPSTQALVEAAISNPWTRESTAKAKQPNFKPRRSQKQQQQARPPKRVSWAPLPGESTPDDANMTSSSPHGAGQPLHTQEPSTPRSPSLGKGRTKDGLARPFRATSPPPSILSTSALPTASQKFGKHFAAVAAASSRRGDVGMGMGVGVSVPTPRTSQRTQASRTVEKSLLPSASQQVCGSPAVEAMAEAFLRAEVGIQPHAGATAPDAADVTAPSAVGHVMGREGEGEGEGTEPIEMDGVVHGECGEGGGEEGEMGASGDEGNLEEEEAPGFADEESPVDEVSAVMDNLDEFLGGNWDLEADLAKVRAEQARNGREYEDGMSRGAAGLSGLMAVNVWD</sequence>
<feature type="compositionally biased region" description="Low complexity" evidence="1">
    <location>
        <begin position="301"/>
        <end position="324"/>
    </location>
</feature>
<feature type="region of interest" description="Disordered" evidence="1">
    <location>
        <begin position="169"/>
        <end position="334"/>
    </location>
</feature>
<evidence type="ECO:0008006" key="4">
    <source>
        <dbReference type="Google" id="ProtNLM"/>
    </source>
</evidence>
<feature type="region of interest" description="Disordered" evidence="1">
    <location>
        <begin position="781"/>
        <end position="837"/>
    </location>
</feature>
<accession>G2QP50</accession>
<feature type="region of interest" description="Disordered" evidence="1">
    <location>
        <begin position="1110"/>
        <end position="1130"/>
    </location>
</feature>
<evidence type="ECO:0000256" key="1">
    <source>
        <dbReference type="SAM" id="MobiDB-lite"/>
    </source>
</evidence>
<feature type="region of interest" description="Disordered" evidence="1">
    <location>
        <begin position="651"/>
        <end position="705"/>
    </location>
</feature>
<dbReference type="InParanoid" id="G2QP50"/>
<dbReference type="VEuPathDB" id="FungiDB:MYCTH_2311426"/>
<dbReference type="OMA" id="SDSLECH"/>
<feature type="compositionally biased region" description="Polar residues" evidence="1">
    <location>
        <begin position="651"/>
        <end position="670"/>
    </location>
</feature>
<reference evidence="2 3" key="1">
    <citation type="journal article" date="2011" name="Nat. Biotechnol.">
        <title>Comparative genomic analysis of the thermophilic biomass-degrading fungi Myceliophthora thermophila and Thielavia terrestris.</title>
        <authorList>
            <person name="Berka R.M."/>
            <person name="Grigoriev I.V."/>
            <person name="Otillar R."/>
            <person name="Salamov A."/>
            <person name="Grimwood J."/>
            <person name="Reid I."/>
            <person name="Ishmael N."/>
            <person name="John T."/>
            <person name="Darmond C."/>
            <person name="Moisan M.-C."/>
            <person name="Henrissat B."/>
            <person name="Coutinho P.M."/>
            <person name="Lombard V."/>
            <person name="Natvig D.O."/>
            <person name="Lindquist E."/>
            <person name="Schmutz J."/>
            <person name="Lucas S."/>
            <person name="Harris P."/>
            <person name="Powlowski J."/>
            <person name="Bellemare A."/>
            <person name="Taylor D."/>
            <person name="Butler G."/>
            <person name="de Vries R.P."/>
            <person name="Allijn I.E."/>
            <person name="van den Brink J."/>
            <person name="Ushinsky S."/>
            <person name="Storms R."/>
            <person name="Powell A.J."/>
            <person name="Paulsen I.T."/>
            <person name="Elbourne L.D.H."/>
            <person name="Baker S.E."/>
            <person name="Magnuson J."/>
            <person name="LaBoissiere S."/>
            <person name="Clutterbuck A.J."/>
            <person name="Martinez D."/>
            <person name="Wogulis M."/>
            <person name="de Leon A.L."/>
            <person name="Rey M.W."/>
            <person name="Tsang A."/>
        </authorList>
    </citation>
    <scope>NUCLEOTIDE SEQUENCE [LARGE SCALE GENOMIC DNA]</scope>
    <source>
        <strain evidence="3">ATCC 42464 / BCRC 31852 / DSM 1799</strain>
    </source>
</reference>
<feature type="compositionally biased region" description="Low complexity" evidence="1">
    <location>
        <begin position="781"/>
        <end position="790"/>
    </location>
</feature>
<feature type="compositionally biased region" description="Polar residues" evidence="1">
    <location>
        <begin position="940"/>
        <end position="950"/>
    </location>
</feature>
<keyword evidence="3" id="KW-1185">Reference proteome</keyword>
<dbReference type="GeneID" id="11506659"/>
<protein>
    <recommendedName>
        <fullName evidence="4">Protamine P1</fullName>
    </recommendedName>
</protein>
<evidence type="ECO:0000313" key="3">
    <source>
        <dbReference type="Proteomes" id="UP000007322"/>
    </source>
</evidence>
<dbReference type="OrthoDB" id="5419922at2759"/>
<feature type="region of interest" description="Disordered" evidence="1">
    <location>
        <begin position="85"/>
        <end position="147"/>
    </location>
</feature>
<dbReference type="STRING" id="573729.G2QP50"/>
<feature type="compositionally biased region" description="Polar residues" evidence="1">
    <location>
        <begin position="171"/>
        <end position="186"/>
    </location>
</feature>
<feature type="compositionally biased region" description="Basic and acidic residues" evidence="1">
    <location>
        <begin position="266"/>
        <end position="283"/>
    </location>
</feature>
<proteinExistence type="predicted"/>
<feature type="compositionally biased region" description="Basic and acidic residues" evidence="1">
    <location>
        <begin position="111"/>
        <end position="133"/>
    </location>
</feature>
<organism evidence="2 3">
    <name type="scientific">Thermothelomyces thermophilus (strain ATCC 42464 / BCRC 31852 / DSM 1799)</name>
    <name type="common">Sporotrichum thermophile</name>
    <dbReference type="NCBI Taxonomy" id="573729"/>
    <lineage>
        <taxon>Eukaryota</taxon>
        <taxon>Fungi</taxon>
        <taxon>Dikarya</taxon>
        <taxon>Ascomycota</taxon>
        <taxon>Pezizomycotina</taxon>
        <taxon>Sordariomycetes</taxon>
        <taxon>Sordariomycetidae</taxon>
        <taxon>Sordariales</taxon>
        <taxon>Chaetomiaceae</taxon>
        <taxon>Thermothelomyces</taxon>
    </lineage>
</organism>
<dbReference type="KEGG" id="mtm:MYCTH_2311426"/>
<gene>
    <name evidence="2" type="ORF">MYCTH_2311426</name>
</gene>
<dbReference type="eggNOG" id="ENOG502SYKX">
    <property type="taxonomic scope" value="Eukaryota"/>
</dbReference>
<dbReference type="RefSeq" id="XP_003666608.1">
    <property type="nucleotide sequence ID" value="XM_003666560.1"/>
</dbReference>
<evidence type="ECO:0000313" key="2">
    <source>
        <dbReference type="EMBL" id="AEO61363.1"/>
    </source>
</evidence>
<feature type="compositionally biased region" description="Basic and acidic residues" evidence="1">
    <location>
        <begin position="356"/>
        <end position="376"/>
    </location>
</feature>
<dbReference type="EMBL" id="CP003008">
    <property type="protein sequence ID" value="AEO61363.1"/>
    <property type="molecule type" value="Genomic_DNA"/>
</dbReference>
<feature type="compositionally biased region" description="Polar residues" evidence="1">
    <location>
        <begin position="483"/>
        <end position="501"/>
    </location>
</feature>
<feature type="compositionally biased region" description="Pro residues" evidence="1">
    <location>
        <begin position="813"/>
        <end position="822"/>
    </location>
</feature>
<dbReference type="HOGENOM" id="CLU_286072_0_0_1"/>
<dbReference type="AlphaFoldDB" id="G2QP50"/>
<feature type="compositionally biased region" description="Basic and acidic residues" evidence="1">
    <location>
        <begin position="226"/>
        <end position="235"/>
    </location>
</feature>
<feature type="region of interest" description="Disordered" evidence="1">
    <location>
        <begin position="354"/>
        <end position="572"/>
    </location>
</feature>
<dbReference type="Proteomes" id="UP000007322">
    <property type="component" value="Chromosome 7"/>
</dbReference>
<feature type="region of interest" description="Disordered" evidence="1">
    <location>
        <begin position="879"/>
        <end position="979"/>
    </location>
</feature>
<feature type="compositionally biased region" description="Low complexity" evidence="1">
    <location>
        <begin position="378"/>
        <end position="388"/>
    </location>
</feature>